<dbReference type="GO" id="GO:0032040">
    <property type="term" value="C:small-subunit processome"/>
    <property type="evidence" value="ECO:0007669"/>
    <property type="project" value="InterPro"/>
</dbReference>
<dbReference type="OrthoDB" id="5414888at2759"/>
<evidence type="ECO:0000313" key="8">
    <source>
        <dbReference type="Proteomes" id="UP000299102"/>
    </source>
</evidence>
<feature type="repeat" description="WD" evidence="5">
    <location>
        <begin position="379"/>
        <end position="421"/>
    </location>
</feature>
<evidence type="ECO:0000256" key="1">
    <source>
        <dbReference type="ARBA" id="ARBA00004604"/>
    </source>
</evidence>
<dbReference type="PROSITE" id="PS50294">
    <property type="entry name" value="WD_REPEATS_REGION"/>
    <property type="match status" value="7"/>
</dbReference>
<evidence type="ECO:0000256" key="5">
    <source>
        <dbReference type="PROSITE-ProRule" id="PRU00221"/>
    </source>
</evidence>
<feature type="repeat" description="WD" evidence="5">
    <location>
        <begin position="189"/>
        <end position="230"/>
    </location>
</feature>
<dbReference type="PRINTS" id="PR00320">
    <property type="entry name" value="GPROTEINBRPT"/>
</dbReference>
<dbReference type="InterPro" id="IPR036322">
    <property type="entry name" value="WD40_repeat_dom_sf"/>
</dbReference>
<keyword evidence="3" id="KW-0677">Repeat</keyword>
<feature type="domain" description="U3 small nucleolar RNA-associated protein 13 C-terminal" evidence="6">
    <location>
        <begin position="654"/>
        <end position="730"/>
    </location>
</feature>
<dbReference type="InterPro" id="IPR019775">
    <property type="entry name" value="WD40_repeat_CS"/>
</dbReference>
<feature type="repeat" description="WD" evidence="5">
    <location>
        <begin position="517"/>
        <end position="558"/>
    </location>
</feature>
<organism evidence="7 8">
    <name type="scientific">Eumeta variegata</name>
    <name type="common">Bagworm moth</name>
    <name type="synonym">Eumeta japonica</name>
    <dbReference type="NCBI Taxonomy" id="151549"/>
    <lineage>
        <taxon>Eukaryota</taxon>
        <taxon>Metazoa</taxon>
        <taxon>Ecdysozoa</taxon>
        <taxon>Arthropoda</taxon>
        <taxon>Hexapoda</taxon>
        <taxon>Insecta</taxon>
        <taxon>Pterygota</taxon>
        <taxon>Neoptera</taxon>
        <taxon>Endopterygota</taxon>
        <taxon>Lepidoptera</taxon>
        <taxon>Glossata</taxon>
        <taxon>Ditrysia</taxon>
        <taxon>Tineoidea</taxon>
        <taxon>Psychidae</taxon>
        <taxon>Oiketicinae</taxon>
        <taxon>Eumeta</taxon>
    </lineage>
</organism>
<dbReference type="Proteomes" id="UP000299102">
    <property type="component" value="Unassembled WGS sequence"/>
</dbReference>
<sequence>MESQLKEAYEKIAEYTAFYTGGDIYWTNDGAQVLCQCNDVVHVVDVDSTSCQLVIGKTKEDEEEDTIYTFSVSNKNVNVVSAHKSGLIKLWSMQDGALLKKWRSGHKGAVARLAFDIEDEYIASGGSEGIIRLWDLKHHTCTNSLRGAMGVFSVLKFHTSASQHLVFGAADDSKIRSWNFKTGKEHLIFSGHFSKVTSLNFTLDNKYMISSGRDKVLILWDLIEGKAMRTLPVYESIEGAVILPLTFKIPNFQKKLATEGIYVACAGDKGKVKVWNIQTSRLMYEQSHTLVSVASEDGGLAVTNLLFNEKCNALGVVTADHNIIIHNLETFDCVKQMIGFSDEILDLIFVNKHEDHIVVATNSPDLKYYNLETMNCQIIKGHTDIVLSLACFPTKPDLFVSCSKDNSVRLWTVNSNNTVICVGVGTKHTASVGSVFTTQISEAFFVSAGQDNCLKIWAVPKTFALGEERIKSIRSELAHQMDINCVAVSPNDKMIATGSQDKTAKLWSQDLSLLGILKGHRRGVWCVKFSPVDQVVATCSADCSIKLWSIADLSCLKTFEGHESSVLKIEFLTKGQQIISSGADGLLKLWNIKTSECKMSLDNHDGKVWSLAINKDETLIITGGSDSKLVKWKDVTVERKEALAKERERIVLEEQNLTNLVHDKKYVKALIIALRLERPLHALKIINKLLLAHQNLNDVLDKLNQTQKEVLTKFAMEWNTNSKSYYAAQERSYVNLLATLVKAQQTRVASCAGAAFLNDIGEKQLSVIVEFSRDVGVLRTARTFPYLPQSRLKMSPKWRLIISLVLVTVDYVRGQAIKPSNQSLDTLDSTLSVPNVVIRRREPSAVPCPKSSVTAEVGSS</sequence>
<comment type="subcellular location">
    <subcellularLocation>
        <location evidence="1">Nucleus</location>
        <location evidence="1">Nucleolus</location>
    </subcellularLocation>
</comment>
<evidence type="ECO:0000259" key="6">
    <source>
        <dbReference type="Pfam" id="PF08625"/>
    </source>
</evidence>
<dbReference type="SMART" id="SM00320">
    <property type="entry name" value="WD40"/>
    <property type="match status" value="12"/>
</dbReference>
<dbReference type="Gene3D" id="2.130.10.10">
    <property type="entry name" value="YVTN repeat-like/Quinoprotein amine dehydrogenase"/>
    <property type="match status" value="3"/>
</dbReference>
<keyword evidence="2 5" id="KW-0853">WD repeat</keyword>
<dbReference type="SUPFAM" id="SSF50978">
    <property type="entry name" value="WD40 repeat-like"/>
    <property type="match status" value="2"/>
</dbReference>
<dbReference type="InterPro" id="IPR015943">
    <property type="entry name" value="WD40/YVTN_repeat-like_dom_sf"/>
</dbReference>
<dbReference type="PROSITE" id="PS00678">
    <property type="entry name" value="WD_REPEATS_1"/>
    <property type="match status" value="2"/>
</dbReference>
<keyword evidence="8" id="KW-1185">Reference proteome</keyword>
<reference evidence="7 8" key="1">
    <citation type="journal article" date="2019" name="Commun. Biol.">
        <title>The bagworm genome reveals a unique fibroin gene that provides high tensile strength.</title>
        <authorList>
            <person name="Kono N."/>
            <person name="Nakamura H."/>
            <person name="Ohtoshi R."/>
            <person name="Tomita M."/>
            <person name="Numata K."/>
            <person name="Arakawa K."/>
        </authorList>
    </citation>
    <scope>NUCLEOTIDE SEQUENCE [LARGE SCALE GENOMIC DNA]</scope>
</reference>
<dbReference type="InterPro" id="IPR013934">
    <property type="entry name" value="Utp13_C"/>
</dbReference>
<evidence type="ECO:0000256" key="4">
    <source>
        <dbReference type="ARBA" id="ARBA00023242"/>
    </source>
</evidence>
<feature type="repeat" description="WD" evidence="5">
    <location>
        <begin position="559"/>
        <end position="600"/>
    </location>
</feature>
<dbReference type="CDD" id="cd00200">
    <property type="entry name" value="WD40"/>
    <property type="match status" value="2"/>
</dbReference>
<feature type="repeat" description="WD" evidence="5">
    <location>
        <begin position="103"/>
        <end position="144"/>
    </location>
</feature>
<evidence type="ECO:0000256" key="2">
    <source>
        <dbReference type="ARBA" id="ARBA00022574"/>
    </source>
</evidence>
<dbReference type="EMBL" id="BGZK01000409">
    <property type="protein sequence ID" value="GBP41953.1"/>
    <property type="molecule type" value="Genomic_DNA"/>
</dbReference>
<dbReference type="GO" id="GO:0000472">
    <property type="term" value="P:endonucleolytic cleavage to generate mature 5'-end of SSU-rRNA from (SSU-rRNA, 5.8S rRNA, LSU-rRNA)"/>
    <property type="evidence" value="ECO:0007669"/>
    <property type="project" value="TreeGrafter"/>
</dbReference>
<dbReference type="Pfam" id="PF00400">
    <property type="entry name" value="WD40"/>
    <property type="match status" value="7"/>
</dbReference>
<accession>A0A4C1VTC1</accession>
<gene>
    <name evidence="7" type="primary">TBL3</name>
    <name evidence="7" type="ORF">EVAR_33757_1</name>
</gene>
<dbReference type="Pfam" id="PF08625">
    <property type="entry name" value="Utp13"/>
    <property type="match status" value="1"/>
</dbReference>
<dbReference type="InterPro" id="IPR020472">
    <property type="entry name" value="WD40_PAC1"/>
</dbReference>
<dbReference type="PROSITE" id="PS50082">
    <property type="entry name" value="WD_REPEATS_2"/>
    <property type="match status" value="7"/>
</dbReference>
<dbReference type="PANTHER" id="PTHR19854">
    <property type="entry name" value="TRANSDUCIN BETA-LIKE 3"/>
    <property type="match status" value="1"/>
</dbReference>
<evidence type="ECO:0000313" key="7">
    <source>
        <dbReference type="EMBL" id="GBP41953.1"/>
    </source>
</evidence>
<dbReference type="GO" id="GO:0030686">
    <property type="term" value="C:90S preribosome"/>
    <property type="evidence" value="ECO:0007669"/>
    <property type="project" value="TreeGrafter"/>
</dbReference>
<dbReference type="GO" id="GO:0034511">
    <property type="term" value="F:U3 snoRNA binding"/>
    <property type="evidence" value="ECO:0007669"/>
    <property type="project" value="TreeGrafter"/>
</dbReference>
<keyword evidence="4" id="KW-0539">Nucleus</keyword>
<comment type="caution">
    <text evidence="7">The sequence shown here is derived from an EMBL/GenBank/DDBJ whole genome shotgun (WGS) entry which is preliminary data.</text>
</comment>
<dbReference type="InterPro" id="IPR001680">
    <property type="entry name" value="WD40_rpt"/>
</dbReference>
<proteinExistence type="predicted"/>
<feature type="repeat" description="WD" evidence="5">
    <location>
        <begin position="476"/>
        <end position="508"/>
    </location>
</feature>
<evidence type="ECO:0000256" key="3">
    <source>
        <dbReference type="ARBA" id="ARBA00022737"/>
    </source>
</evidence>
<feature type="repeat" description="WD" evidence="5">
    <location>
        <begin position="601"/>
        <end position="633"/>
    </location>
</feature>
<protein>
    <submittedName>
        <fullName evidence="7">Transducin beta-like protein 3</fullName>
    </submittedName>
</protein>
<dbReference type="AlphaFoldDB" id="A0A4C1VTC1"/>
<dbReference type="PANTHER" id="PTHR19854:SF15">
    <property type="entry name" value="TRANSDUCIN BETA-LIKE PROTEIN 3"/>
    <property type="match status" value="1"/>
</dbReference>
<dbReference type="STRING" id="151549.A0A4C1VTC1"/>
<dbReference type="GO" id="GO:0000480">
    <property type="term" value="P:endonucleolytic cleavage in 5'-ETS of tricistronic rRNA transcript (SSU-rRNA, 5.8S rRNA, LSU-rRNA)"/>
    <property type="evidence" value="ECO:0007669"/>
    <property type="project" value="TreeGrafter"/>
</dbReference>
<name>A0A4C1VTC1_EUMVA</name>